<dbReference type="InterPro" id="IPR036890">
    <property type="entry name" value="HATPase_C_sf"/>
</dbReference>
<feature type="domain" description="PAS" evidence="8">
    <location>
        <begin position="349"/>
        <end position="421"/>
    </location>
</feature>
<dbReference type="InterPro" id="IPR003661">
    <property type="entry name" value="HisK_dim/P_dom"/>
</dbReference>
<dbReference type="InterPro" id="IPR052162">
    <property type="entry name" value="Sensor_kinase/Photoreceptor"/>
</dbReference>
<dbReference type="InterPro" id="IPR005467">
    <property type="entry name" value="His_kinase_dom"/>
</dbReference>
<keyword evidence="4" id="KW-0808">Transferase</keyword>
<dbReference type="RefSeq" id="WP_245093385.1">
    <property type="nucleotide sequence ID" value="NZ_CP095053.1"/>
</dbReference>
<organism evidence="9 10">
    <name type="scientific">Hymenobacter aerilatus</name>
    <dbReference type="NCBI Taxonomy" id="2932251"/>
    <lineage>
        <taxon>Bacteria</taxon>
        <taxon>Pseudomonadati</taxon>
        <taxon>Bacteroidota</taxon>
        <taxon>Cytophagia</taxon>
        <taxon>Cytophagales</taxon>
        <taxon>Hymenobacteraceae</taxon>
        <taxon>Hymenobacter</taxon>
    </lineage>
</organism>
<accession>A0A8T9STV3</accession>
<dbReference type="SUPFAM" id="SSF55785">
    <property type="entry name" value="PYP-like sensor domain (PAS domain)"/>
    <property type="match status" value="2"/>
</dbReference>
<dbReference type="InterPro" id="IPR036097">
    <property type="entry name" value="HisK_dim/P_sf"/>
</dbReference>
<dbReference type="Gene3D" id="1.10.287.130">
    <property type="match status" value="1"/>
</dbReference>
<dbReference type="SUPFAM" id="SSF55781">
    <property type="entry name" value="GAF domain-like"/>
    <property type="match status" value="1"/>
</dbReference>
<feature type="coiled-coil region" evidence="6">
    <location>
        <begin position="14"/>
        <end position="41"/>
    </location>
</feature>
<dbReference type="SMART" id="SM00091">
    <property type="entry name" value="PAS"/>
    <property type="match status" value="2"/>
</dbReference>
<dbReference type="InterPro" id="IPR003018">
    <property type="entry name" value="GAF"/>
</dbReference>
<keyword evidence="10" id="KW-1185">Reference proteome</keyword>
<dbReference type="EC" id="2.7.13.3" evidence="2"/>
<evidence type="ECO:0000313" key="10">
    <source>
        <dbReference type="Proteomes" id="UP000829925"/>
    </source>
</evidence>
<keyword evidence="6" id="KW-0175">Coiled coil</keyword>
<dbReference type="Pfam" id="PF13188">
    <property type="entry name" value="PAS_8"/>
    <property type="match status" value="1"/>
</dbReference>
<dbReference type="PANTHER" id="PTHR43304">
    <property type="entry name" value="PHYTOCHROME-LIKE PROTEIN CPH1"/>
    <property type="match status" value="1"/>
</dbReference>
<evidence type="ECO:0000256" key="6">
    <source>
        <dbReference type="SAM" id="Coils"/>
    </source>
</evidence>
<keyword evidence="5" id="KW-0418">Kinase</keyword>
<keyword evidence="3" id="KW-0597">Phosphoprotein</keyword>
<evidence type="ECO:0000256" key="2">
    <source>
        <dbReference type="ARBA" id="ARBA00012438"/>
    </source>
</evidence>
<dbReference type="KEGG" id="haei:MUN82_20320"/>
<evidence type="ECO:0000256" key="4">
    <source>
        <dbReference type="ARBA" id="ARBA00022679"/>
    </source>
</evidence>
<evidence type="ECO:0000313" key="9">
    <source>
        <dbReference type="EMBL" id="UOR05265.1"/>
    </source>
</evidence>
<dbReference type="AlphaFoldDB" id="A0A8T9STV3"/>
<dbReference type="Gene3D" id="3.30.450.20">
    <property type="entry name" value="PAS domain"/>
    <property type="match status" value="2"/>
</dbReference>
<evidence type="ECO:0000259" key="7">
    <source>
        <dbReference type="PROSITE" id="PS50109"/>
    </source>
</evidence>
<dbReference type="SUPFAM" id="SSF47384">
    <property type="entry name" value="Homodimeric domain of signal transducing histidine kinase"/>
    <property type="match status" value="1"/>
</dbReference>
<dbReference type="InterPro" id="IPR000014">
    <property type="entry name" value="PAS"/>
</dbReference>
<dbReference type="Gene3D" id="3.30.450.40">
    <property type="match status" value="1"/>
</dbReference>
<gene>
    <name evidence="9" type="ORF">MUN82_20320</name>
</gene>
<dbReference type="InterPro" id="IPR003594">
    <property type="entry name" value="HATPase_dom"/>
</dbReference>
<dbReference type="CDD" id="cd00082">
    <property type="entry name" value="HisKA"/>
    <property type="match status" value="1"/>
</dbReference>
<feature type="domain" description="Histidine kinase" evidence="7">
    <location>
        <begin position="489"/>
        <end position="704"/>
    </location>
</feature>
<comment type="catalytic activity">
    <reaction evidence="1">
        <text>ATP + protein L-histidine = ADP + protein N-phospho-L-histidine.</text>
        <dbReference type="EC" id="2.7.13.3"/>
    </reaction>
</comment>
<evidence type="ECO:0000256" key="3">
    <source>
        <dbReference type="ARBA" id="ARBA00022553"/>
    </source>
</evidence>
<dbReference type="Proteomes" id="UP000829925">
    <property type="component" value="Chromosome"/>
</dbReference>
<dbReference type="SMART" id="SM00065">
    <property type="entry name" value="GAF"/>
    <property type="match status" value="1"/>
</dbReference>
<dbReference type="EMBL" id="CP095053">
    <property type="protein sequence ID" value="UOR05265.1"/>
    <property type="molecule type" value="Genomic_DNA"/>
</dbReference>
<sequence length="704" mass="80426">MISPGSLPGTEHQILSLQIRQQELEAQNAALRAQLAQLTTQRPPGLLLHSGEDRYQLLFNSIDSGFCVVEMLFDAEQRPIDYRFLEANLAFERQTGLHDAVNKTMRELHPAHEDHWFEIYGRVALTGEPIRFEQRAEQLGRWYDVYAFRVGAPQQQQVAILFNDISFRKQIEERLHQREEQQAFLLQLSDRLRPLADPSDVQYQAACALGEYLEADRVGYAEDQHDGETIVVTRNYTNGVPSIEGRYHYDDYGPELLREFRAGRKVVRHDIANDPTLTASEKEAHAVLQLGATVNVPLLKNGRLVAVLFMHYRQAHHWSERELELLAEVAERTWDAVVRTRTEAALRQSEERLQKAISIETVGVIFFNLDGRITDANEAFQRMSGYSQVDFASGRVRWDELTLPEFMDSTFQLQEELLKQGESTPYEKQYIRPDGTRWWGRFAGKRLSEQEYVGFVLDITSSKLAQQQLHTSNEQLQRINIDLDNFIYAASHDLKAPITNIEGLVYALQDQLATEGELASATTPLLLMMQDAIARFQRTLDYLSDVVKLQKEHDRPVEQVAVAAIVEDVRLDLQPLIEQTGAQVEQELSECITVDFSPKNLRSVVYNLLSNALKYCVPGRTPHVRIRCYQQPEYTVLAVQDNGLGLNEHQQTELFTMFRRFHVGIEGSGIGLYIVKRVVENMGGKLTVESAPGVGSTFSVYFRR</sequence>
<dbReference type="InterPro" id="IPR029016">
    <property type="entry name" value="GAF-like_dom_sf"/>
</dbReference>
<dbReference type="Pfam" id="PF02518">
    <property type="entry name" value="HATPase_c"/>
    <property type="match status" value="1"/>
</dbReference>
<protein>
    <recommendedName>
        <fullName evidence="2">histidine kinase</fullName>
        <ecNumber evidence="2">2.7.13.3</ecNumber>
    </recommendedName>
</protein>
<dbReference type="PROSITE" id="PS50112">
    <property type="entry name" value="PAS"/>
    <property type="match status" value="1"/>
</dbReference>
<dbReference type="PANTHER" id="PTHR43304:SF1">
    <property type="entry name" value="PAC DOMAIN-CONTAINING PROTEIN"/>
    <property type="match status" value="1"/>
</dbReference>
<dbReference type="Pfam" id="PF01590">
    <property type="entry name" value="GAF"/>
    <property type="match status" value="1"/>
</dbReference>
<proteinExistence type="predicted"/>
<dbReference type="CDD" id="cd00130">
    <property type="entry name" value="PAS"/>
    <property type="match status" value="1"/>
</dbReference>
<evidence type="ECO:0000256" key="5">
    <source>
        <dbReference type="ARBA" id="ARBA00022777"/>
    </source>
</evidence>
<dbReference type="NCBIfam" id="TIGR00229">
    <property type="entry name" value="sensory_box"/>
    <property type="match status" value="1"/>
</dbReference>
<dbReference type="SMART" id="SM00387">
    <property type="entry name" value="HATPase_c"/>
    <property type="match status" value="1"/>
</dbReference>
<reference evidence="9 10" key="1">
    <citation type="submission" date="2022-04" db="EMBL/GenBank/DDBJ databases">
        <title>Hymenobacter sp. isolated from the air.</title>
        <authorList>
            <person name="Won M."/>
            <person name="Lee C.-M."/>
            <person name="Woen H.-Y."/>
            <person name="Kwon S.-W."/>
        </authorList>
    </citation>
    <scope>NUCLEOTIDE SEQUENCE [LARGE SCALE GENOMIC DNA]</scope>
    <source>
        <strain evidence="10">5413 J-13</strain>
    </source>
</reference>
<evidence type="ECO:0000259" key="8">
    <source>
        <dbReference type="PROSITE" id="PS50112"/>
    </source>
</evidence>
<evidence type="ECO:0000256" key="1">
    <source>
        <dbReference type="ARBA" id="ARBA00000085"/>
    </source>
</evidence>
<dbReference type="InterPro" id="IPR004358">
    <property type="entry name" value="Sig_transdc_His_kin-like_C"/>
</dbReference>
<dbReference type="InterPro" id="IPR035965">
    <property type="entry name" value="PAS-like_dom_sf"/>
</dbReference>
<dbReference type="Gene3D" id="3.30.565.10">
    <property type="entry name" value="Histidine kinase-like ATPase, C-terminal domain"/>
    <property type="match status" value="1"/>
</dbReference>
<dbReference type="PRINTS" id="PR00344">
    <property type="entry name" value="BCTRLSENSOR"/>
</dbReference>
<dbReference type="PROSITE" id="PS50109">
    <property type="entry name" value="HIS_KIN"/>
    <property type="match status" value="1"/>
</dbReference>
<dbReference type="SUPFAM" id="SSF55874">
    <property type="entry name" value="ATPase domain of HSP90 chaperone/DNA topoisomerase II/histidine kinase"/>
    <property type="match status" value="1"/>
</dbReference>
<name>A0A8T9STV3_9BACT</name>
<dbReference type="GO" id="GO:0000155">
    <property type="term" value="F:phosphorelay sensor kinase activity"/>
    <property type="evidence" value="ECO:0007669"/>
    <property type="project" value="InterPro"/>
</dbReference>
<dbReference type="Pfam" id="PF13426">
    <property type="entry name" value="PAS_9"/>
    <property type="match status" value="1"/>
</dbReference>